<feature type="compositionally biased region" description="Basic residues" evidence="1">
    <location>
        <begin position="65"/>
        <end position="76"/>
    </location>
</feature>
<evidence type="ECO:0000313" key="3">
    <source>
        <dbReference type="Proteomes" id="UP000267096"/>
    </source>
</evidence>
<feature type="region of interest" description="Disordered" evidence="1">
    <location>
        <begin position="50"/>
        <end position="76"/>
    </location>
</feature>
<dbReference type="WBParaSite" id="ASIM_0001816101-mRNA-1">
    <property type="protein sequence ID" value="ASIM_0001816101-mRNA-1"/>
    <property type="gene ID" value="ASIM_0001816101"/>
</dbReference>
<protein>
    <submittedName>
        <fullName evidence="2 4">Uncharacterized protein</fullName>
    </submittedName>
</protein>
<evidence type="ECO:0000256" key="1">
    <source>
        <dbReference type="SAM" id="MobiDB-lite"/>
    </source>
</evidence>
<reference evidence="2 3" key="2">
    <citation type="submission" date="2018-11" db="EMBL/GenBank/DDBJ databases">
        <authorList>
            <consortium name="Pathogen Informatics"/>
        </authorList>
    </citation>
    <scope>NUCLEOTIDE SEQUENCE [LARGE SCALE GENOMIC DNA]</scope>
</reference>
<dbReference type="Proteomes" id="UP000267096">
    <property type="component" value="Unassembled WGS sequence"/>
</dbReference>
<evidence type="ECO:0000313" key="2">
    <source>
        <dbReference type="EMBL" id="VDK60704.1"/>
    </source>
</evidence>
<reference evidence="4" key="1">
    <citation type="submission" date="2017-02" db="UniProtKB">
        <authorList>
            <consortium name="WormBaseParasite"/>
        </authorList>
    </citation>
    <scope>IDENTIFICATION</scope>
</reference>
<organism evidence="4">
    <name type="scientific">Anisakis simplex</name>
    <name type="common">Herring worm</name>
    <dbReference type="NCBI Taxonomy" id="6269"/>
    <lineage>
        <taxon>Eukaryota</taxon>
        <taxon>Metazoa</taxon>
        <taxon>Ecdysozoa</taxon>
        <taxon>Nematoda</taxon>
        <taxon>Chromadorea</taxon>
        <taxon>Rhabditida</taxon>
        <taxon>Spirurina</taxon>
        <taxon>Ascaridomorpha</taxon>
        <taxon>Ascaridoidea</taxon>
        <taxon>Anisakidae</taxon>
        <taxon>Anisakis</taxon>
        <taxon>Anisakis simplex complex</taxon>
    </lineage>
</organism>
<accession>A0A0M3KB15</accession>
<gene>
    <name evidence="2" type="ORF">ASIM_LOCUS17563</name>
</gene>
<dbReference type="AlphaFoldDB" id="A0A0M3KB15"/>
<keyword evidence="3" id="KW-1185">Reference proteome</keyword>
<evidence type="ECO:0000313" key="4">
    <source>
        <dbReference type="WBParaSite" id="ASIM_0001816101-mRNA-1"/>
    </source>
</evidence>
<sequence>MVERMQAVQCEENTTNCFLENRCNFDRILAERPTFQKYLPNEYQEDVLARDEEDNLGETAQQCGKKPKQKGKLASR</sequence>
<name>A0A0M3KB15_ANISI</name>
<dbReference type="EMBL" id="UYRR01034277">
    <property type="protein sequence ID" value="VDK60704.1"/>
    <property type="molecule type" value="Genomic_DNA"/>
</dbReference>
<proteinExistence type="predicted"/>